<reference evidence="4" key="3">
    <citation type="journal article" date="2016" name="Gigascience">
        <title>De novo construction of an expanded transcriptome assembly for the western tarnished plant bug, Lygus hesperus.</title>
        <authorList>
            <person name="Tassone E.E."/>
            <person name="Geib S.M."/>
            <person name="Hall B."/>
            <person name="Fabrick J.A."/>
            <person name="Brent C.S."/>
            <person name="Hull J.J."/>
        </authorList>
    </citation>
    <scope>NUCLEOTIDE SEQUENCE</scope>
</reference>
<evidence type="ECO:0000313" key="4">
    <source>
        <dbReference type="EMBL" id="JAQ05297.1"/>
    </source>
</evidence>
<feature type="region of interest" description="Disordered" evidence="1">
    <location>
        <begin position="102"/>
        <end position="137"/>
    </location>
</feature>
<dbReference type="EMBL" id="GBHO01035155">
    <property type="protein sequence ID" value="JAG08449.1"/>
    <property type="molecule type" value="Transcribed_RNA"/>
</dbReference>
<dbReference type="EMBL" id="GDHC01000931">
    <property type="protein sequence ID" value="JAQ17698.1"/>
    <property type="molecule type" value="Transcribed_RNA"/>
</dbReference>
<sequence>MASSGPDRSIGGMSYFPQWMKSKINDRYDLEQTMAFSPPNNDDGFFLLRHKRHEEPPAMTQPKPRIVEPKFTPKLQTFDENPASPATTALAASALKQFITADSTPREVGMRHPGEQSLTKIKSSSEDSTKEGSPSFGSSSIVAVAHQMIADKNHDFPATETLIPPRLRVRRNSKSLPASPQSSPKIFRKNPFFTNIFFGSTELVNVAEESKTVMRTVSTEDARLDSWSSRVARAFSDGDSPPATARVPEAATAAAKALKAKPSELREMNFWSPTSM</sequence>
<accession>A0A0A9WPN1</accession>
<evidence type="ECO:0000256" key="1">
    <source>
        <dbReference type="SAM" id="MobiDB-lite"/>
    </source>
</evidence>
<proteinExistence type="predicted"/>
<dbReference type="EMBL" id="GBHO01035156">
    <property type="protein sequence ID" value="JAG08448.1"/>
    <property type="molecule type" value="Transcribed_RNA"/>
</dbReference>
<reference evidence="2" key="1">
    <citation type="journal article" date="2014" name="PLoS ONE">
        <title>Transcriptome-Based Identification of ABC Transporters in the Western Tarnished Plant Bug Lygus hesperus.</title>
        <authorList>
            <person name="Hull J.J."/>
            <person name="Chaney K."/>
            <person name="Geib S.M."/>
            <person name="Fabrick J.A."/>
            <person name="Brent C.S."/>
            <person name="Walsh D."/>
            <person name="Lavine L.C."/>
        </authorList>
    </citation>
    <scope>NUCLEOTIDE SEQUENCE</scope>
</reference>
<evidence type="ECO:0000313" key="2">
    <source>
        <dbReference type="EMBL" id="JAG08448.1"/>
    </source>
</evidence>
<dbReference type="AlphaFoldDB" id="A0A0A9WPN1"/>
<evidence type="ECO:0000313" key="5">
    <source>
        <dbReference type="EMBL" id="JAQ17698.1"/>
    </source>
</evidence>
<feature type="compositionally biased region" description="Basic and acidic residues" evidence="1">
    <location>
        <begin position="104"/>
        <end position="114"/>
    </location>
</feature>
<gene>
    <name evidence="2" type="ORF">CM83_96281</name>
    <name evidence="3" type="ORF">CM83_96283</name>
    <name evidence="4" type="ORF">g.87345</name>
    <name evidence="5" type="ORF">g.87348</name>
</gene>
<reference evidence="2" key="2">
    <citation type="submission" date="2014-07" db="EMBL/GenBank/DDBJ databases">
        <authorList>
            <person name="Hull J."/>
        </authorList>
    </citation>
    <scope>NUCLEOTIDE SEQUENCE</scope>
</reference>
<evidence type="ECO:0000313" key="3">
    <source>
        <dbReference type="EMBL" id="JAG08449.1"/>
    </source>
</evidence>
<protein>
    <submittedName>
        <fullName evidence="2">Uncharacterized protein</fullName>
    </submittedName>
</protein>
<name>A0A0A9WPN1_LYGHE</name>
<dbReference type="EMBL" id="GDHC01013332">
    <property type="protein sequence ID" value="JAQ05297.1"/>
    <property type="molecule type" value="Transcribed_RNA"/>
</dbReference>
<organism evidence="2">
    <name type="scientific">Lygus hesperus</name>
    <name type="common">Western plant bug</name>
    <dbReference type="NCBI Taxonomy" id="30085"/>
    <lineage>
        <taxon>Eukaryota</taxon>
        <taxon>Metazoa</taxon>
        <taxon>Ecdysozoa</taxon>
        <taxon>Arthropoda</taxon>
        <taxon>Hexapoda</taxon>
        <taxon>Insecta</taxon>
        <taxon>Pterygota</taxon>
        <taxon>Neoptera</taxon>
        <taxon>Paraneoptera</taxon>
        <taxon>Hemiptera</taxon>
        <taxon>Heteroptera</taxon>
        <taxon>Panheteroptera</taxon>
        <taxon>Cimicomorpha</taxon>
        <taxon>Miridae</taxon>
        <taxon>Mirini</taxon>
        <taxon>Lygus</taxon>
    </lineage>
</organism>